<keyword evidence="11" id="KW-1185">Reference proteome</keyword>
<dbReference type="GO" id="GO:0050660">
    <property type="term" value="F:flavin adenine dinucleotide binding"/>
    <property type="evidence" value="ECO:0007669"/>
    <property type="project" value="TreeGrafter"/>
</dbReference>
<comment type="catalytic activity">
    <reaction evidence="6">
        <text>2 oxidized [cytochrome P450] + NADPH = 2 reduced [cytochrome P450] + NADP(+) + H(+)</text>
        <dbReference type="Rhea" id="RHEA:24040"/>
        <dbReference type="Rhea" id="RHEA-COMP:14627"/>
        <dbReference type="Rhea" id="RHEA-COMP:14628"/>
        <dbReference type="ChEBI" id="CHEBI:15378"/>
        <dbReference type="ChEBI" id="CHEBI:55376"/>
        <dbReference type="ChEBI" id="CHEBI:57783"/>
        <dbReference type="ChEBI" id="CHEBI:58349"/>
        <dbReference type="ChEBI" id="CHEBI:60344"/>
        <dbReference type="EC" id="1.6.2.4"/>
    </reaction>
</comment>
<gene>
    <name evidence="10" type="ORF">EYZ11_012940</name>
</gene>
<evidence type="ECO:0000313" key="11">
    <source>
        <dbReference type="Proteomes" id="UP000308092"/>
    </source>
</evidence>
<evidence type="ECO:0000256" key="1">
    <source>
        <dbReference type="ARBA" id="ARBA00001974"/>
    </source>
</evidence>
<feature type="domain" description="Oxidoreductase FAD/NAD(P)-binding" evidence="8">
    <location>
        <begin position="517"/>
        <end position="619"/>
    </location>
</feature>
<evidence type="ECO:0000256" key="7">
    <source>
        <dbReference type="SAM" id="MobiDB-lite"/>
    </source>
</evidence>
<dbReference type="PANTHER" id="PTHR19384">
    <property type="entry name" value="NITRIC OXIDE SYNTHASE-RELATED"/>
    <property type="match status" value="1"/>
</dbReference>
<dbReference type="SUPFAM" id="SSF52343">
    <property type="entry name" value="Ferredoxin reductase-like, C-terminal NADP-linked domain"/>
    <property type="match status" value="1"/>
</dbReference>
<evidence type="ECO:0000256" key="4">
    <source>
        <dbReference type="ARBA" id="ARBA00022827"/>
    </source>
</evidence>
<feature type="region of interest" description="Disordered" evidence="7">
    <location>
        <begin position="23"/>
        <end position="55"/>
    </location>
</feature>
<proteinExistence type="inferred from homology"/>
<dbReference type="PANTHER" id="PTHR19384:SF84">
    <property type="entry name" value="METHIONINE SYNTHASE REDUCTASE"/>
    <property type="match status" value="1"/>
</dbReference>
<evidence type="ECO:0000256" key="2">
    <source>
        <dbReference type="ARBA" id="ARBA00006105"/>
    </source>
</evidence>
<dbReference type="GO" id="GO:0030586">
    <property type="term" value="F:[methionine synthase] reductase (NADPH) activity"/>
    <property type="evidence" value="ECO:0007669"/>
    <property type="project" value="TreeGrafter"/>
</dbReference>
<dbReference type="SUPFAM" id="SSF63380">
    <property type="entry name" value="Riboflavin synthase domain-like"/>
    <property type="match status" value="1"/>
</dbReference>
<feature type="compositionally biased region" description="Basic and acidic residues" evidence="7">
    <location>
        <begin position="100"/>
        <end position="110"/>
    </location>
</feature>
<dbReference type="Pfam" id="PF00175">
    <property type="entry name" value="NAD_binding_1"/>
    <property type="match status" value="1"/>
</dbReference>
<dbReference type="VEuPathDB" id="FungiDB:EYZ11_012940"/>
<dbReference type="InterPro" id="IPR023173">
    <property type="entry name" value="NADPH_Cyt_P450_Rdtase_alpha"/>
</dbReference>
<dbReference type="InterPro" id="IPR001709">
    <property type="entry name" value="Flavoprot_Pyr_Nucl_cyt_Rdtase"/>
</dbReference>
<dbReference type="FunFam" id="1.20.990.10:FF:000007">
    <property type="entry name" value="Methionine synthase reductase"/>
    <property type="match status" value="1"/>
</dbReference>
<dbReference type="Proteomes" id="UP000308092">
    <property type="component" value="Unassembled WGS sequence"/>
</dbReference>
<evidence type="ECO:0000259" key="9">
    <source>
        <dbReference type="Pfam" id="PF00667"/>
    </source>
</evidence>
<evidence type="ECO:0000256" key="3">
    <source>
        <dbReference type="ARBA" id="ARBA00022630"/>
    </source>
</evidence>
<dbReference type="FunFam" id="3.40.50.80:FF:000027">
    <property type="entry name" value="FAD binding domain protein"/>
    <property type="match status" value="1"/>
</dbReference>
<feature type="domain" description="Sulfite reductase [NADPH] flavoprotein alpha-component-like FAD-binding" evidence="9">
    <location>
        <begin position="236"/>
        <end position="469"/>
    </location>
</feature>
<feature type="compositionally biased region" description="Low complexity" evidence="7">
    <location>
        <begin position="75"/>
        <end position="91"/>
    </location>
</feature>
<sequence length="664" mass="73072">MGMFPLFPARLHAVLEPLRATAPKSSHTINGDHRNIPISTTSHPDNPVPEEPRGVQSLSFTDMSFNSSASYSSQEAETSTDSDTPSTPATELQSDTDELAQEKTAGDHKTGRQRSASTVLISQNAEDMRRILENVSIGGTQKVQPLCCGGGCCRSQPLTRVSEPVSGVNIVTPPENQAYRDLNLKVDFLTLDSELTNVVGLPEKTVSFSSIPASAVDMKLGPADHPPPFVQPHPPYNVYRAPLYHARELTKPGAEKRTYHFDIDVTDYPAESGMVDFVVGGAIGVCPRNKDEEADDIFNQLGIPKAIRDKKISVRTTKGRWPTIWGDDKPRELITTRRELLNWCADIQSYAPTKALFRLLAEYNSDPNEKQILMFLSSAQGQGAFCDLRTGSHVTVSQLLHAFPSSQPPLDHLLSALNTLMPRFYSLSQDPLLSCTKGAQPRRLVEVAVSVAESKDWKGGMRTGVGSGYLEKLARRLIDAEKKGIDPRTLNLHVPMFRGLMANPLAKRFASDGPMLLIGAGVGVAPFRGFVQRRLQSANCANKVWVLQGVRDSLLDELYRGEWGVDEEKVRTVVQSRRGESKYVQEEVRHQADLVWFVINALDGRVFVCGSSKGMGEGVEAALVDVAMAKGNLNEEEARQFWENKKEAGQYIAVCLTLPLDMCD</sequence>
<dbReference type="Gene3D" id="1.20.990.10">
    <property type="entry name" value="NADPH-cytochrome p450 Reductase, Chain A, domain 3"/>
    <property type="match status" value="1"/>
</dbReference>
<evidence type="ECO:0000313" key="10">
    <source>
        <dbReference type="EMBL" id="THC87614.1"/>
    </source>
</evidence>
<evidence type="ECO:0008006" key="12">
    <source>
        <dbReference type="Google" id="ProtNLM"/>
    </source>
</evidence>
<evidence type="ECO:0000256" key="6">
    <source>
        <dbReference type="ARBA" id="ARBA00049342"/>
    </source>
</evidence>
<dbReference type="GO" id="GO:0050667">
    <property type="term" value="P:homocysteine metabolic process"/>
    <property type="evidence" value="ECO:0007669"/>
    <property type="project" value="TreeGrafter"/>
</dbReference>
<dbReference type="PRINTS" id="PR00371">
    <property type="entry name" value="FPNCR"/>
</dbReference>
<keyword evidence="3" id="KW-0285">Flavoprotein</keyword>
<dbReference type="GO" id="GO:0005829">
    <property type="term" value="C:cytosol"/>
    <property type="evidence" value="ECO:0007669"/>
    <property type="project" value="TreeGrafter"/>
</dbReference>
<dbReference type="GO" id="GO:0009086">
    <property type="term" value="P:methionine biosynthetic process"/>
    <property type="evidence" value="ECO:0007669"/>
    <property type="project" value="TreeGrafter"/>
</dbReference>
<reference evidence="10 11" key="1">
    <citation type="submission" date="2019-03" db="EMBL/GenBank/DDBJ databases">
        <title>The genome sequence of a newly discovered highly antifungal drug resistant Aspergillus species, Aspergillus tanneri NIH 1004.</title>
        <authorList>
            <person name="Mounaud S."/>
            <person name="Singh I."/>
            <person name="Joardar V."/>
            <person name="Pakala S."/>
            <person name="Pakala S."/>
            <person name="Venepally P."/>
            <person name="Hoover J."/>
            <person name="Nierman W."/>
            <person name="Chung J."/>
            <person name="Losada L."/>
        </authorList>
    </citation>
    <scope>NUCLEOTIDE SEQUENCE [LARGE SCALE GENOMIC DNA]</scope>
    <source>
        <strain evidence="10 11">NIH1004</strain>
    </source>
</reference>
<dbReference type="InterPro" id="IPR039261">
    <property type="entry name" value="FNR_nucleotide-bd"/>
</dbReference>
<evidence type="ECO:0000256" key="5">
    <source>
        <dbReference type="ARBA" id="ARBA00023002"/>
    </source>
</evidence>
<organism evidence="10 11">
    <name type="scientific">Aspergillus tanneri</name>
    <dbReference type="NCBI Taxonomy" id="1220188"/>
    <lineage>
        <taxon>Eukaryota</taxon>
        <taxon>Fungi</taxon>
        <taxon>Dikarya</taxon>
        <taxon>Ascomycota</taxon>
        <taxon>Pezizomycotina</taxon>
        <taxon>Eurotiomycetes</taxon>
        <taxon>Eurotiomycetidae</taxon>
        <taxon>Eurotiales</taxon>
        <taxon>Aspergillaceae</taxon>
        <taxon>Aspergillus</taxon>
        <taxon>Aspergillus subgen. Circumdati</taxon>
    </lineage>
</organism>
<dbReference type="Gene3D" id="2.40.30.10">
    <property type="entry name" value="Translation factors"/>
    <property type="match status" value="1"/>
</dbReference>
<dbReference type="GO" id="GO:0010181">
    <property type="term" value="F:FMN binding"/>
    <property type="evidence" value="ECO:0007669"/>
    <property type="project" value="TreeGrafter"/>
</dbReference>
<feature type="region of interest" description="Disordered" evidence="7">
    <location>
        <begin position="67"/>
        <end position="118"/>
    </location>
</feature>
<keyword evidence="5" id="KW-0560">Oxidoreductase</keyword>
<evidence type="ECO:0000259" key="8">
    <source>
        <dbReference type="Pfam" id="PF00175"/>
    </source>
</evidence>
<name>A0A4V3UMJ8_9EURO</name>
<dbReference type="GO" id="GO:0003958">
    <property type="term" value="F:NADPH-hemoprotein reductase activity"/>
    <property type="evidence" value="ECO:0007669"/>
    <property type="project" value="UniProtKB-EC"/>
</dbReference>
<accession>A0A4V3UMJ8</accession>
<dbReference type="Pfam" id="PF00667">
    <property type="entry name" value="FAD_binding_1"/>
    <property type="match status" value="1"/>
</dbReference>
<protein>
    <recommendedName>
        <fullName evidence="12">FAD-binding FR-type domain-containing protein</fullName>
    </recommendedName>
</protein>
<comment type="cofactor">
    <cofactor evidence="1">
        <name>FAD</name>
        <dbReference type="ChEBI" id="CHEBI:57692"/>
    </cofactor>
</comment>
<comment type="caution">
    <text evidence="10">The sequence shown here is derived from an EMBL/GenBank/DDBJ whole genome shotgun (WGS) entry which is preliminary data.</text>
</comment>
<dbReference type="InterPro" id="IPR003097">
    <property type="entry name" value="CysJ-like_FAD-binding"/>
</dbReference>
<dbReference type="InterPro" id="IPR017938">
    <property type="entry name" value="Riboflavin_synthase-like_b-brl"/>
</dbReference>
<keyword evidence="4" id="KW-0274">FAD</keyword>
<dbReference type="EMBL" id="SOSA01001111">
    <property type="protein sequence ID" value="THC87614.1"/>
    <property type="molecule type" value="Genomic_DNA"/>
</dbReference>
<comment type="similarity">
    <text evidence="2">Belongs to the flavoprotein pyridine nucleotide cytochrome reductase family.</text>
</comment>
<dbReference type="Gene3D" id="3.40.50.80">
    <property type="entry name" value="Nucleotide-binding domain of ferredoxin-NADP reductase (FNR) module"/>
    <property type="match status" value="1"/>
</dbReference>
<dbReference type="InterPro" id="IPR001433">
    <property type="entry name" value="OxRdtase_FAD/NAD-bd"/>
</dbReference>
<dbReference type="AlphaFoldDB" id="A0A4V3UMJ8"/>
<dbReference type="STRING" id="1220188.A0A4V3UMJ8"/>